<dbReference type="STRING" id="1224947.SAMN05216480_10335"/>
<feature type="domain" description="Calcineurin-like phosphoesterase" evidence="1">
    <location>
        <begin position="18"/>
        <end position="136"/>
    </location>
</feature>
<sequence>MTLYSCFLSNTRAQETQIAFLADVHLQDLYGDLSDSDYQGVLNPATGKYTYLRTMASQLHSTRIFNENYFAFLAALDAIAARNIKLVALPGDYTDDGQPLHVRGLARILHQYEKEYGMQFFITTGNHDPVGPFLQDSGKRDFLGSEGKAQPIFSKAGMYTASEDEHAVVLSKDLAKMGYDGILNELKDFGFFPKRSDLYWATPFNTFSYESYSYKKGMKAAQLANRTYEVTEGFTVPDVSYVVEPVEGLWLMAIDGDVYLPKDASGNPTDPTNYHGASLGYNNVLRNKQHLITWAKQIADEAKQRHKTLIAFSHFPMVDFNDDATPILKELLGTNKWQLQRVPDEAVAKAFAEAGIQIHVAGHMHINDTGVRTTESGETLVNIQTPSLAAYRPGFKILTINNSNQVQIETVTIDSVPHFKELFPLYETEYQHLQATNHPHIWNKEVLQAQTYHDFMLWHLKELVRLRFLNDWPEPIKSFLLENSLQQLAVQADVQLSDNAANHTGYDVLLDFYKLRNADVLALDDIDPQALQYYKQLIQAYKILAPQTELQTQLQQFFISLDAFLQGAPAKNFTVDLETGKISGNE</sequence>
<dbReference type="Gene3D" id="3.60.21.10">
    <property type="match status" value="2"/>
</dbReference>
<keyword evidence="3" id="KW-1185">Reference proteome</keyword>
<dbReference type="Proteomes" id="UP000199138">
    <property type="component" value="Unassembled WGS sequence"/>
</dbReference>
<name>A0A1I7G0P4_9FLAO</name>
<protein>
    <submittedName>
        <fullName evidence="2">Calcineurin-like phosphoesterase</fullName>
    </submittedName>
</protein>
<reference evidence="2 3" key="1">
    <citation type="submission" date="2016-10" db="EMBL/GenBank/DDBJ databases">
        <authorList>
            <person name="de Groot N.N."/>
        </authorList>
    </citation>
    <scope>NUCLEOTIDE SEQUENCE [LARGE SCALE GENOMIC DNA]</scope>
    <source>
        <strain evidence="2 3">CGMCC 1.12333</strain>
    </source>
</reference>
<evidence type="ECO:0000259" key="1">
    <source>
        <dbReference type="Pfam" id="PF00149"/>
    </source>
</evidence>
<organism evidence="2 3">
    <name type="scientific">Pustulibacterium marinum</name>
    <dbReference type="NCBI Taxonomy" id="1224947"/>
    <lineage>
        <taxon>Bacteria</taxon>
        <taxon>Pseudomonadati</taxon>
        <taxon>Bacteroidota</taxon>
        <taxon>Flavobacteriia</taxon>
        <taxon>Flavobacteriales</taxon>
        <taxon>Flavobacteriaceae</taxon>
        <taxon>Pustulibacterium</taxon>
    </lineage>
</organism>
<proteinExistence type="predicted"/>
<dbReference type="Pfam" id="PF00149">
    <property type="entry name" value="Metallophos"/>
    <property type="match status" value="1"/>
</dbReference>
<dbReference type="GO" id="GO:0016787">
    <property type="term" value="F:hydrolase activity"/>
    <property type="evidence" value="ECO:0007669"/>
    <property type="project" value="InterPro"/>
</dbReference>
<dbReference type="EMBL" id="FPBK01000003">
    <property type="protein sequence ID" value="SFU42014.1"/>
    <property type="molecule type" value="Genomic_DNA"/>
</dbReference>
<evidence type="ECO:0000313" key="2">
    <source>
        <dbReference type="EMBL" id="SFU42014.1"/>
    </source>
</evidence>
<dbReference type="SUPFAM" id="SSF56300">
    <property type="entry name" value="Metallo-dependent phosphatases"/>
    <property type="match status" value="1"/>
</dbReference>
<dbReference type="InterPro" id="IPR004843">
    <property type="entry name" value="Calcineurin-like_PHP"/>
</dbReference>
<dbReference type="InterPro" id="IPR029052">
    <property type="entry name" value="Metallo-depent_PP-like"/>
</dbReference>
<accession>A0A1I7G0P4</accession>
<evidence type="ECO:0000313" key="3">
    <source>
        <dbReference type="Proteomes" id="UP000199138"/>
    </source>
</evidence>
<dbReference type="AlphaFoldDB" id="A0A1I7G0P4"/>
<gene>
    <name evidence="2" type="ORF">SAMN05216480_10335</name>
</gene>